<feature type="region of interest" description="Disordered" evidence="1">
    <location>
        <begin position="1"/>
        <end position="22"/>
    </location>
</feature>
<protein>
    <submittedName>
        <fullName evidence="3">Uncharacterized protein LOC113391350</fullName>
    </submittedName>
</protein>
<evidence type="ECO:0000313" key="2">
    <source>
        <dbReference type="Proteomes" id="UP001652626"/>
    </source>
</evidence>
<feature type="region of interest" description="Disordered" evidence="1">
    <location>
        <begin position="37"/>
        <end position="57"/>
    </location>
</feature>
<evidence type="ECO:0000256" key="1">
    <source>
        <dbReference type="SAM" id="MobiDB-lite"/>
    </source>
</evidence>
<feature type="region of interest" description="Disordered" evidence="1">
    <location>
        <begin position="102"/>
        <end position="121"/>
    </location>
</feature>
<dbReference type="RefSeq" id="XP_026483069.2">
    <property type="nucleotide sequence ID" value="XM_026627284.2"/>
</dbReference>
<feature type="compositionally biased region" description="Polar residues" evidence="1">
    <location>
        <begin position="1"/>
        <end position="11"/>
    </location>
</feature>
<sequence length="710" mass="80843">MGSPKVSNLQPHSPMADDKKSIKNLLKKPFQALFQKKDKVKQKREVQNEITTKPTEKTAAPISVLLDKFDKLEIEKKAEIKEEENEFDNFSYKIIEDDNRSARIDSHSSEDSGYAEKFSIANDSEDERDELKLIDSLKNLKVDPDKKVKEDDKRKRKLQTVLVSRGPIRNRAADFGTSVHPYGQEAADSVYRQINQINKQTFSGGQVIVNANARSENCSEIDLALKQIEINVRNFAQNSQQEQVDRWQIAQEFITESSRNVDDILSEFIDQDDQNISNQITNYASNTKSPTPNPVEEFSTANHTHDYDIDLSIIDGGELEKPSIFPTPPRSENVPSPMSDSHSSFNPINSDYTLSPETSSPMSNSDYEKYQDITPFDEYPSCITDNVELDKDVTDKKKDRTLTSSMTMKQFKDLQKEIANNYSKKECCQINRRPCKEIFTEYLQKLDIEERKNNCRKITQLDLENCYGVLHYVLLNLSNDKDVNLNMSLFMLICEKVLALKPMLFVGNFGLSLLKSAVLRCNTRPLLTRYLVQCIRTVTRTYKPENDYVFSEVDALGDSLVTACARAGDECADVLAELVRREDGDQPLFNVHQANTDGYTALHVCCGEHSARTPRAHALHVLLKHAGADLWRGDIKGGDTPLHLAVNSANCDLTIIMILFLHIDRKEWRKLAHVQNRSSVNPLEYARSAMKSTSRQNYPVEVLDFLKKCR</sequence>
<dbReference type="InterPro" id="IPR036770">
    <property type="entry name" value="Ankyrin_rpt-contain_sf"/>
</dbReference>
<keyword evidence="2" id="KW-1185">Reference proteome</keyword>
<evidence type="ECO:0000313" key="3">
    <source>
        <dbReference type="RefSeq" id="XP_026483069.2"/>
    </source>
</evidence>
<feature type="compositionally biased region" description="Polar residues" evidence="1">
    <location>
        <begin position="333"/>
        <end position="364"/>
    </location>
</feature>
<name>A0A8B8HE42_VANTA</name>
<accession>A0A8B8HE42</accession>
<dbReference type="OrthoDB" id="71307at2759"/>
<reference evidence="3" key="1">
    <citation type="submission" date="2025-08" db="UniProtKB">
        <authorList>
            <consortium name="RefSeq"/>
        </authorList>
    </citation>
    <scope>IDENTIFICATION</scope>
    <source>
        <tissue evidence="3">Whole body</tissue>
    </source>
</reference>
<dbReference type="SUPFAM" id="SSF48403">
    <property type="entry name" value="Ankyrin repeat"/>
    <property type="match status" value="1"/>
</dbReference>
<dbReference type="OMA" id="AHVQNRS"/>
<dbReference type="Gene3D" id="1.25.40.20">
    <property type="entry name" value="Ankyrin repeat-containing domain"/>
    <property type="match status" value="1"/>
</dbReference>
<dbReference type="GeneID" id="113391350"/>
<dbReference type="AlphaFoldDB" id="A0A8B8HE42"/>
<feature type="region of interest" description="Disordered" evidence="1">
    <location>
        <begin position="318"/>
        <end position="364"/>
    </location>
</feature>
<feature type="region of interest" description="Disordered" evidence="1">
    <location>
        <begin position="283"/>
        <end position="306"/>
    </location>
</feature>
<gene>
    <name evidence="3" type="primary">LOC113391350</name>
</gene>
<dbReference type="Proteomes" id="UP001652626">
    <property type="component" value="Chromosome 31"/>
</dbReference>
<organism evidence="2 3">
    <name type="scientific">Vanessa tameamea</name>
    <name type="common">Kamehameha butterfly</name>
    <dbReference type="NCBI Taxonomy" id="334116"/>
    <lineage>
        <taxon>Eukaryota</taxon>
        <taxon>Metazoa</taxon>
        <taxon>Ecdysozoa</taxon>
        <taxon>Arthropoda</taxon>
        <taxon>Hexapoda</taxon>
        <taxon>Insecta</taxon>
        <taxon>Pterygota</taxon>
        <taxon>Neoptera</taxon>
        <taxon>Endopterygota</taxon>
        <taxon>Lepidoptera</taxon>
        <taxon>Glossata</taxon>
        <taxon>Ditrysia</taxon>
        <taxon>Papilionoidea</taxon>
        <taxon>Nymphalidae</taxon>
        <taxon>Nymphalinae</taxon>
        <taxon>Vanessa</taxon>
    </lineage>
</organism>
<proteinExistence type="predicted"/>